<evidence type="ECO:0000313" key="2">
    <source>
        <dbReference type="Proteomes" id="UP000046393"/>
    </source>
</evidence>
<organism evidence="2 3">
    <name type="scientific">Syphacia muris</name>
    <dbReference type="NCBI Taxonomy" id="451379"/>
    <lineage>
        <taxon>Eukaryota</taxon>
        <taxon>Metazoa</taxon>
        <taxon>Ecdysozoa</taxon>
        <taxon>Nematoda</taxon>
        <taxon>Chromadorea</taxon>
        <taxon>Rhabditida</taxon>
        <taxon>Spirurina</taxon>
        <taxon>Oxyuridomorpha</taxon>
        <taxon>Oxyuroidea</taxon>
        <taxon>Oxyuridae</taxon>
        <taxon>Syphacia</taxon>
    </lineage>
</organism>
<proteinExistence type="predicted"/>
<protein>
    <submittedName>
        <fullName evidence="3">Uncharacterized protein</fullName>
    </submittedName>
</protein>
<dbReference type="WBParaSite" id="SMUV_0001084401-mRNA-1">
    <property type="protein sequence ID" value="SMUV_0001084401-mRNA-1"/>
    <property type="gene ID" value="SMUV_0001084401"/>
</dbReference>
<accession>A0A0N5B0P2</accession>
<dbReference type="Proteomes" id="UP000046393">
    <property type="component" value="Unplaced"/>
</dbReference>
<evidence type="ECO:0000256" key="1">
    <source>
        <dbReference type="SAM" id="Phobius"/>
    </source>
</evidence>
<sequence length="105" mass="12734">MIDESRNHRWGDYYLSGGRKHRSWLLEMVYLINQSIPTFNELFDEETFYLFAFLVVIGSILTAVFLSKAVGIKLREHPIRVDRQWRNPIPAHFFDFPFNRRFKYF</sequence>
<keyword evidence="1" id="KW-1133">Transmembrane helix</keyword>
<feature type="transmembrane region" description="Helical" evidence="1">
    <location>
        <begin position="48"/>
        <end position="66"/>
    </location>
</feature>
<name>A0A0N5B0P2_9BILA</name>
<dbReference type="STRING" id="451379.A0A0N5B0P2"/>
<reference evidence="3" key="1">
    <citation type="submission" date="2017-02" db="UniProtKB">
        <authorList>
            <consortium name="WormBaseParasite"/>
        </authorList>
    </citation>
    <scope>IDENTIFICATION</scope>
</reference>
<keyword evidence="1" id="KW-0472">Membrane</keyword>
<keyword evidence="2" id="KW-1185">Reference proteome</keyword>
<evidence type="ECO:0000313" key="3">
    <source>
        <dbReference type="WBParaSite" id="SMUV_0001084401-mRNA-1"/>
    </source>
</evidence>
<keyword evidence="1" id="KW-0812">Transmembrane</keyword>
<dbReference type="AlphaFoldDB" id="A0A0N5B0P2"/>